<feature type="compositionally biased region" description="Pro residues" evidence="1">
    <location>
        <begin position="419"/>
        <end position="433"/>
    </location>
</feature>
<dbReference type="Pfam" id="PF20568">
    <property type="entry name" value="DUF6777"/>
    <property type="match status" value="1"/>
</dbReference>
<comment type="caution">
    <text evidence="4">The sequence shown here is derived from an EMBL/GenBank/DDBJ whole genome shotgun (WGS) entry which is preliminary data.</text>
</comment>
<name>A0A0K9XFZ4_9ACTN</name>
<proteinExistence type="predicted"/>
<evidence type="ECO:0000313" key="4">
    <source>
        <dbReference type="EMBL" id="KNB52329.1"/>
    </source>
</evidence>
<feature type="compositionally biased region" description="Low complexity" evidence="1">
    <location>
        <begin position="402"/>
        <end position="412"/>
    </location>
</feature>
<protein>
    <recommendedName>
        <fullName evidence="3">DUF6777 domain-containing protein</fullName>
    </recommendedName>
</protein>
<sequence>MRPKPARSQAARRRRRTVVVWLAVPALATAALTACSSSDGPGGKGGDATVALEGVGNPGDAPFLKAPDSDVRGVSSAGGGGRTDATAPGAFGGTRQATRCDKAQLLKELAADPQKARAWSKARGIPEQDIERHVTGLTAVVLLHDTLVTNHNYVGGGVTRSYQSVLQAGMAVLVDAYGKPAVKCNCGNPLRQPDSGVDARKARYEGTRWEGFAAAVVTVVQPRPEAQGPMKRLPLADVQDRGKGFEREVGDDGKRDSRPVPLPAPSPATGGPSQPGGPSQGPSSPGSSSGAPSPDRSASGASSPDRSAPGVSSPDRSSSGSSSAGRSSSGASSPGGSSSGPSSAGGSSAGGPSPGGSSRRTAPPATRAPGTSTEAPSSRPAPTAAPSRRPSPKIPPPDGDSYSKSPSHGGSSADTGSSHPPPATGRHTPPPRTPADDSGPAARPSAHSPARESAPATHPSAHSPAYEVPHAPVPRTEHTPSEQHRSHPERGESTGGQPANPPRRTGT</sequence>
<dbReference type="Proteomes" id="UP000037288">
    <property type="component" value="Unassembled WGS sequence"/>
</dbReference>
<evidence type="ECO:0000256" key="2">
    <source>
        <dbReference type="SAM" id="SignalP"/>
    </source>
</evidence>
<feature type="compositionally biased region" description="Low complexity" evidence="1">
    <location>
        <begin position="355"/>
        <end position="364"/>
    </location>
</feature>
<dbReference type="InterPro" id="IPR046704">
    <property type="entry name" value="DUF6777"/>
</dbReference>
<keyword evidence="5" id="KW-1185">Reference proteome</keyword>
<dbReference type="EMBL" id="LFXA01000007">
    <property type="protein sequence ID" value="KNB52329.1"/>
    <property type="molecule type" value="Genomic_DNA"/>
</dbReference>
<feature type="signal peptide" evidence="2">
    <location>
        <begin position="1"/>
        <end position="30"/>
    </location>
</feature>
<feature type="region of interest" description="Disordered" evidence="1">
    <location>
        <begin position="35"/>
        <end position="96"/>
    </location>
</feature>
<feature type="region of interest" description="Disordered" evidence="1">
    <location>
        <begin position="225"/>
        <end position="507"/>
    </location>
</feature>
<reference evidence="5" key="1">
    <citation type="submission" date="2015-07" db="EMBL/GenBank/DDBJ databases">
        <title>Draft genome sequence of Streptomyces sp. CMAA 1322, a bacterium isolated from Caatinga biome, from dry forest semiarid of Brazil.</title>
        <authorList>
            <person name="Santos S.N."/>
            <person name="Gacesa R."/>
            <person name="Taketani R.G."/>
            <person name="Long P.F."/>
            <person name="Melo I.S."/>
        </authorList>
    </citation>
    <scope>NUCLEOTIDE SEQUENCE [LARGE SCALE GENOMIC DNA]</scope>
    <source>
        <strain evidence="5">CMAA 1322</strain>
    </source>
</reference>
<evidence type="ECO:0000259" key="3">
    <source>
        <dbReference type="Pfam" id="PF20568"/>
    </source>
</evidence>
<feature type="compositionally biased region" description="Low complexity" evidence="1">
    <location>
        <begin position="438"/>
        <end position="465"/>
    </location>
</feature>
<evidence type="ECO:0000256" key="1">
    <source>
        <dbReference type="SAM" id="MobiDB-lite"/>
    </source>
</evidence>
<dbReference type="OrthoDB" id="4655582at2"/>
<feature type="compositionally biased region" description="Low complexity" evidence="1">
    <location>
        <begin position="371"/>
        <end position="388"/>
    </location>
</feature>
<dbReference type="PROSITE" id="PS51257">
    <property type="entry name" value="PROKAR_LIPOPROTEIN"/>
    <property type="match status" value="1"/>
</dbReference>
<feature type="compositionally biased region" description="Basic and acidic residues" evidence="1">
    <location>
        <begin position="475"/>
        <end position="492"/>
    </location>
</feature>
<dbReference type="RefSeq" id="WP_049716185.1">
    <property type="nucleotide sequence ID" value="NZ_LFXA01000007.1"/>
</dbReference>
<keyword evidence="2" id="KW-0732">Signal</keyword>
<feature type="compositionally biased region" description="Low complexity" evidence="1">
    <location>
        <begin position="267"/>
        <end position="346"/>
    </location>
</feature>
<accession>A0A0K9XFZ4</accession>
<dbReference type="AlphaFoldDB" id="A0A0K9XFZ4"/>
<feature type="domain" description="DUF6777" evidence="3">
    <location>
        <begin position="84"/>
        <end position="249"/>
    </location>
</feature>
<evidence type="ECO:0000313" key="5">
    <source>
        <dbReference type="Proteomes" id="UP000037288"/>
    </source>
</evidence>
<gene>
    <name evidence="4" type="ORF">AC230_12380</name>
</gene>
<feature type="compositionally biased region" description="Basic and acidic residues" evidence="1">
    <location>
        <begin position="238"/>
        <end position="258"/>
    </location>
</feature>
<dbReference type="STRING" id="1678637.AC230_12380"/>
<feature type="chain" id="PRO_5005532428" description="DUF6777 domain-containing protein" evidence="2">
    <location>
        <begin position="31"/>
        <end position="507"/>
    </location>
</feature>
<organism evidence="4 5">
    <name type="scientific">Streptomyces caatingaensis</name>
    <dbReference type="NCBI Taxonomy" id="1678637"/>
    <lineage>
        <taxon>Bacteria</taxon>
        <taxon>Bacillati</taxon>
        <taxon>Actinomycetota</taxon>
        <taxon>Actinomycetes</taxon>
        <taxon>Kitasatosporales</taxon>
        <taxon>Streptomycetaceae</taxon>
        <taxon>Streptomyces</taxon>
    </lineage>
</organism>
<dbReference type="PATRIC" id="fig|1678637.3.peg.2670"/>